<reference evidence="4 5" key="1">
    <citation type="submission" date="2018-02" db="EMBL/GenBank/DDBJ databases">
        <title>Genomic Encyclopedia of Archaeal and Bacterial Type Strains, Phase II (KMG-II): from individual species to whole genera.</title>
        <authorList>
            <person name="Goeker M."/>
        </authorList>
    </citation>
    <scope>NUCLEOTIDE SEQUENCE [LARGE SCALE GENOMIC DNA]</scope>
    <source>
        <strain evidence="4 5">DSM 29526</strain>
    </source>
</reference>
<comment type="caution">
    <text evidence="4">The sequence shown here is derived from an EMBL/GenBank/DDBJ whole genome shotgun (WGS) entry which is preliminary data.</text>
</comment>
<protein>
    <submittedName>
        <fullName evidence="4">Transglutaminase-like putative cysteine protease</fullName>
    </submittedName>
</protein>
<evidence type="ECO:0000259" key="3">
    <source>
        <dbReference type="Pfam" id="PF12969"/>
    </source>
</evidence>
<dbReference type="Gene3D" id="2.60.40.3140">
    <property type="match status" value="1"/>
</dbReference>
<evidence type="ECO:0000256" key="1">
    <source>
        <dbReference type="SAM" id="SignalP"/>
    </source>
</evidence>
<keyword evidence="1" id="KW-0732">Signal</keyword>
<accession>A0A2S6I4Y9</accession>
<keyword evidence="5" id="KW-1185">Reference proteome</keyword>
<dbReference type="Pfam" id="PF12969">
    <property type="entry name" value="DUF3857"/>
    <property type="match status" value="1"/>
</dbReference>
<dbReference type="Gene3D" id="3.10.620.30">
    <property type="match status" value="1"/>
</dbReference>
<organism evidence="4 5">
    <name type="scientific">Neolewinella xylanilytica</name>
    <dbReference type="NCBI Taxonomy" id="1514080"/>
    <lineage>
        <taxon>Bacteria</taxon>
        <taxon>Pseudomonadati</taxon>
        <taxon>Bacteroidota</taxon>
        <taxon>Saprospiria</taxon>
        <taxon>Saprospirales</taxon>
        <taxon>Lewinellaceae</taxon>
        <taxon>Neolewinella</taxon>
    </lineage>
</organism>
<dbReference type="SUPFAM" id="SSF54001">
    <property type="entry name" value="Cysteine proteinases"/>
    <property type="match status" value="1"/>
</dbReference>
<evidence type="ECO:0000259" key="2">
    <source>
        <dbReference type="Pfam" id="PF01841"/>
    </source>
</evidence>
<feature type="chain" id="PRO_5015622927" evidence="1">
    <location>
        <begin position="21"/>
        <end position="664"/>
    </location>
</feature>
<dbReference type="AlphaFoldDB" id="A0A2S6I4Y9"/>
<dbReference type="Pfam" id="PF01841">
    <property type="entry name" value="Transglut_core"/>
    <property type="match status" value="1"/>
</dbReference>
<proteinExistence type="predicted"/>
<dbReference type="GO" id="GO:0006508">
    <property type="term" value="P:proteolysis"/>
    <property type="evidence" value="ECO:0007669"/>
    <property type="project" value="UniProtKB-KW"/>
</dbReference>
<feature type="domain" description="Transglutaminase-like" evidence="2">
    <location>
        <begin position="308"/>
        <end position="376"/>
    </location>
</feature>
<feature type="domain" description="DUF3857" evidence="3">
    <location>
        <begin position="72"/>
        <end position="190"/>
    </location>
</feature>
<gene>
    <name evidence="4" type="ORF">CLV84_3166</name>
</gene>
<dbReference type="RefSeq" id="WP_170067728.1">
    <property type="nucleotide sequence ID" value="NZ_PTJC01000006.1"/>
</dbReference>
<dbReference type="InterPro" id="IPR002931">
    <property type="entry name" value="Transglutaminase-like"/>
</dbReference>
<dbReference type="EMBL" id="PTJC01000006">
    <property type="protein sequence ID" value="PPK86244.1"/>
    <property type="molecule type" value="Genomic_DNA"/>
</dbReference>
<keyword evidence="4" id="KW-0645">Protease</keyword>
<dbReference type="Proteomes" id="UP000237662">
    <property type="component" value="Unassembled WGS sequence"/>
</dbReference>
<evidence type="ECO:0000313" key="5">
    <source>
        <dbReference type="Proteomes" id="UP000237662"/>
    </source>
</evidence>
<dbReference type="Gene3D" id="2.60.120.1130">
    <property type="match status" value="1"/>
</dbReference>
<dbReference type="InterPro" id="IPR038765">
    <property type="entry name" value="Papain-like_cys_pep_sf"/>
</dbReference>
<sequence>MRTIIVGLLVALAASGSLSAQKWGKIKFGKVSDEELAIQTAPTDSTAEAYVLYHQQDLSFNYSQEKGTVIQEKHHKRTKLFKPSSFGRADVAIRFHQRSSDIVGLRAIIHLPNGEREKIGGSQIIREDLNDQWRVVKFTFPKVTPGAIIEYEYTLEYDNILVPTPFVFQEDVPVAYAEFTAMIPEYFNYISLGTHGAFTVSESETTLNQFGPRSHQASATADTRTPHLRMRYVMEDIPPYDIQPYTNNASDYLPCVKLQLRSVEYPNQPIEYVLGDWFATAKELDEHPTFGKCYSASGASNTLWEEAEAIVLAGKTDKEKIDRAYYFICQRLRWNRNYGFTGTDVPDNILKSGTGNSADLNLSLLALLRRAGVDAYPMLVSLRDGGNHIEVYPIIDQFDHMMVYTEVDGHPYILDANGGSRPPGVPRVQALNHRAWIARPGAPQWIALEMPPAQQIVVAKVQVTADGQAEAEVKTRLSSYFAFEGREQSRTATELSGQPIAADIISVFPEAKVLDHLIDPAEPVNDKLDCSFKMTVPIAVSTDEYLYVQPILLRLLDQELDDVETRVYPVDFAHPWKKQFISTIQLPEGYVVEEMPQNIKLVSEDRGMEATYTATLHPDNSIAVRFAINLDQTVYPAAAYPTLRTMYRQIIELQEAPIILKKAK</sequence>
<keyword evidence="4" id="KW-0378">Hydrolase</keyword>
<feature type="signal peptide" evidence="1">
    <location>
        <begin position="1"/>
        <end position="20"/>
    </location>
</feature>
<evidence type="ECO:0000313" key="4">
    <source>
        <dbReference type="EMBL" id="PPK86244.1"/>
    </source>
</evidence>
<dbReference type="InterPro" id="IPR024618">
    <property type="entry name" value="DUF3857"/>
</dbReference>
<dbReference type="GO" id="GO:0008233">
    <property type="term" value="F:peptidase activity"/>
    <property type="evidence" value="ECO:0007669"/>
    <property type="project" value="UniProtKB-KW"/>
</dbReference>
<name>A0A2S6I4Y9_9BACT</name>